<dbReference type="AlphaFoldDB" id="A0A2P5AU04"/>
<dbReference type="Gene3D" id="1.10.405.40">
    <property type="match status" value="1"/>
</dbReference>
<gene>
    <name evidence="1" type="ORF">PanWU01x14_300560</name>
</gene>
<keyword evidence="2" id="KW-1185">Reference proteome</keyword>
<sequence length="114" mass="12890">MDVPARIPWLADTMQKGCDYNRMMLAAPLAIAAMGKRRDFKVACMAWQAWLTSFHDLSFDAAVEKIFTGPNPPRKESWQKPEEFELFGALKVTFGRVSSQLNTAFTKCISRENG</sequence>
<reference evidence="2" key="1">
    <citation type="submission" date="2016-06" db="EMBL/GenBank/DDBJ databases">
        <title>Parallel loss of symbiosis genes in relatives of nitrogen-fixing non-legume Parasponia.</title>
        <authorList>
            <person name="Van Velzen R."/>
            <person name="Holmer R."/>
            <person name="Bu F."/>
            <person name="Rutten L."/>
            <person name="Van Zeijl A."/>
            <person name="Liu W."/>
            <person name="Santuari L."/>
            <person name="Cao Q."/>
            <person name="Sharma T."/>
            <person name="Shen D."/>
            <person name="Roswanjaya Y."/>
            <person name="Wardhani T."/>
            <person name="Kalhor M.S."/>
            <person name="Jansen J."/>
            <person name="Van den Hoogen J."/>
            <person name="Gungor B."/>
            <person name="Hartog M."/>
            <person name="Hontelez J."/>
            <person name="Verver J."/>
            <person name="Yang W.-C."/>
            <person name="Schijlen E."/>
            <person name="Repin R."/>
            <person name="Schilthuizen M."/>
            <person name="Schranz E."/>
            <person name="Heidstra R."/>
            <person name="Miyata K."/>
            <person name="Fedorova E."/>
            <person name="Kohlen W."/>
            <person name="Bisseling T."/>
            <person name="Smit S."/>
            <person name="Geurts R."/>
        </authorList>
    </citation>
    <scope>NUCLEOTIDE SEQUENCE [LARGE SCALE GENOMIC DNA]</scope>
    <source>
        <strain evidence="2">cv. WU1-14</strain>
    </source>
</reference>
<comment type="caution">
    <text evidence="1">The sequence shown here is derived from an EMBL/GenBank/DDBJ whole genome shotgun (WGS) entry which is preliminary data.</text>
</comment>
<name>A0A2P5AU04_PARAD</name>
<accession>A0A2P5AU04</accession>
<protein>
    <submittedName>
        <fullName evidence="1">Uncharacterized protein</fullName>
    </submittedName>
</protein>
<evidence type="ECO:0000313" key="2">
    <source>
        <dbReference type="Proteomes" id="UP000237105"/>
    </source>
</evidence>
<dbReference type="EMBL" id="JXTB01000448">
    <property type="protein sequence ID" value="PON40032.1"/>
    <property type="molecule type" value="Genomic_DNA"/>
</dbReference>
<dbReference type="Proteomes" id="UP000237105">
    <property type="component" value="Unassembled WGS sequence"/>
</dbReference>
<evidence type="ECO:0000313" key="1">
    <source>
        <dbReference type="EMBL" id="PON40032.1"/>
    </source>
</evidence>
<proteinExistence type="predicted"/>
<organism evidence="1 2">
    <name type="scientific">Parasponia andersonii</name>
    <name type="common">Sponia andersonii</name>
    <dbReference type="NCBI Taxonomy" id="3476"/>
    <lineage>
        <taxon>Eukaryota</taxon>
        <taxon>Viridiplantae</taxon>
        <taxon>Streptophyta</taxon>
        <taxon>Embryophyta</taxon>
        <taxon>Tracheophyta</taxon>
        <taxon>Spermatophyta</taxon>
        <taxon>Magnoliopsida</taxon>
        <taxon>eudicotyledons</taxon>
        <taxon>Gunneridae</taxon>
        <taxon>Pentapetalae</taxon>
        <taxon>rosids</taxon>
        <taxon>fabids</taxon>
        <taxon>Rosales</taxon>
        <taxon>Cannabaceae</taxon>
        <taxon>Parasponia</taxon>
    </lineage>
</organism>